<dbReference type="PANTHER" id="PTHR34047">
    <property type="entry name" value="NUCLEAR INTRON MATURASE 1, MITOCHONDRIAL-RELATED"/>
    <property type="match status" value="1"/>
</dbReference>
<dbReference type="InterPro" id="IPR024937">
    <property type="entry name" value="Domain_X"/>
</dbReference>
<evidence type="ECO:0000259" key="3">
    <source>
        <dbReference type="PROSITE" id="PS50878"/>
    </source>
</evidence>
<dbReference type="EMBL" id="AF079317">
    <property type="protein sequence ID" value="AAD03884.1"/>
    <property type="molecule type" value="Genomic_DNA"/>
</dbReference>
<feature type="region of interest" description="Disordered" evidence="2">
    <location>
        <begin position="600"/>
        <end position="633"/>
    </location>
</feature>
<evidence type="ECO:0000256" key="2">
    <source>
        <dbReference type="SAM" id="MobiDB-lite"/>
    </source>
</evidence>
<reference evidence="4" key="1">
    <citation type="journal article" date="1999" name="J. Bacteriol.">
        <title>Complete sequence of a 184-kilobase catabolic plasmid from Sphingomonas aromaticivorans F199.</title>
        <authorList>
            <person name="Romine M.F."/>
            <person name="Stillwell L.C."/>
            <person name="Wong K.-K."/>
            <person name="Thurston S.J."/>
            <person name="Sisk E.C."/>
            <person name="Sensen C."/>
            <person name="Gaasterland T."/>
            <person name="Fredrickson J.K."/>
            <person name="Saffer J.D."/>
        </authorList>
    </citation>
    <scope>NUCLEOTIDE SEQUENCE</scope>
    <source>
        <strain evidence="4">F199</strain>
        <plasmid evidence="4">pNL1</plasmid>
    </source>
</reference>
<dbReference type="SUPFAM" id="SSF56672">
    <property type="entry name" value="DNA/RNA polymerases"/>
    <property type="match status" value="1"/>
</dbReference>
<sequence length="633" mass="72326">MLPDTIERAVRSLPTVIRSGRKVNGLYRLLKSPLLWEHAYQRIAPNKGAMTPGVDGQTFDGFSPDKVRSIIERLANGTYRPQPARRVYIPKANGQKRPLGVPTTEDKLVQEVVRTILEQIYEPLFSRHSHGFRPKRSCHTALESIRAIWTGVKWLIDVDVVGFFDNIDHDVLVSLLEKRIADRRFVRLIRGLLKAGYVEDWVFHKTYSGTPQGGVVSPMLANIYLHELDMFMQAKMAGFDKGKQRSPSPDARRIRNRLSYVRRTVDQLRAKGRGDDPRVTSFLEEIGRLKAERLAVPASDAFDPNYRRLRYCRYADDFIIGVTGSKSEARQIMEEVRTYLSDHLKLAVSAEKSGIHKASDGARFLGYEVRTMTNPNPHKAIFDGRPAVRRGLADRMKLLVPRDRVVRFVNSKEWGDYDSFRPVGRAALRFASDVEIVLAYNAEWRGFANYYAIADDVKRKLNKAGYFALLSCVKTIAGKHRTSARRVFAKLRRGTDFYISYEVGDTTRTIKLWQLKDLQRHTRTWGGIDIPSSAKFVFSRTELVERLNARECERCGSNDQPCEVHHVRRIGELQHAGFSRHMAAARQRKRMVLCSRCHNDVHAGQPTDRQRRTARSRGEPNALKGARSVRRGA</sequence>
<dbReference type="PANTHER" id="PTHR34047:SF8">
    <property type="entry name" value="PROTEIN YKFC"/>
    <property type="match status" value="1"/>
</dbReference>
<dbReference type="GO" id="GO:0006397">
    <property type="term" value="P:mRNA processing"/>
    <property type="evidence" value="ECO:0007669"/>
    <property type="project" value="InterPro"/>
</dbReference>
<dbReference type="SMR" id="O85869"/>
<dbReference type="InterPro" id="IPR043502">
    <property type="entry name" value="DNA/RNA_pol_sf"/>
</dbReference>
<dbReference type="Pfam" id="PF01348">
    <property type="entry name" value="Intron_maturas2"/>
    <property type="match status" value="1"/>
</dbReference>
<dbReference type="AlphaFoldDB" id="O85869"/>
<gene>
    <name evidence="4" type="primary">matRa</name>
</gene>
<comment type="similarity">
    <text evidence="1">Belongs to the bacterial reverse transcriptase family.</text>
</comment>
<evidence type="ECO:0000256" key="1">
    <source>
        <dbReference type="ARBA" id="ARBA00034120"/>
    </source>
</evidence>
<feature type="domain" description="Reverse transcriptase" evidence="3">
    <location>
        <begin position="70"/>
        <end position="369"/>
    </location>
</feature>
<dbReference type="PIR" id="T31160">
    <property type="entry name" value="T31160"/>
</dbReference>
<evidence type="ECO:0000313" key="4">
    <source>
        <dbReference type="EMBL" id="AAD03884.1"/>
    </source>
</evidence>
<dbReference type="Pfam" id="PF00078">
    <property type="entry name" value="RVT_1"/>
    <property type="match status" value="2"/>
</dbReference>
<name>O85869_NOVAR</name>
<dbReference type="OrthoDB" id="9793236at2"/>
<dbReference type="InterPro" id="IPR051083">
    <property type="entry name" value="GrpII_Intron_Splice-Mob/Def"/>
</dbReference>
<dbReference type="CDD" id="cd01651">
    <property type="entry name" value="RT_G2_intron"/>
    <property type="match status" value="1"/>
</dbReference>
<keyword evidence="4" id="KW-0614">Plasmid</keyword>
<protein>
    <submittedName>
        <fullName evidence="4">GroupII intron-associated maturase</fullName>
    </submittedName>
</protein>
<dbReference type="RefSeq" id="WP_010890906.1">
    <property type="nucleotide sequence ID" value="NC_002033.1"/>
</dbReference>
<dbReference type="PROSITE" id="PS50878">
    <property type="entry name" value="RT_POL"/>
    <property type="match status" value="1"/>
</dbReference>
<dbReference type="InterPro" id="IPR049030">
    <property type="entry name" value="AI2M-like_HNH"/>
</dbReference>
<dbReference type="Pfam" id="PF21368">
    <property type="entry name" value="AI2M-like_HNH"/>
    <property type="match status" value="1"/>
</dbReference>
<dbReference type="InterPro" id="IPR000477">
    <property type="entry name" value="RT_dom"/>
</dbReference>
<organism evidence="4">
    <name type="scientific">Novosphingobium aromaticivorans</name>
    <name type="common">Sphingomonas aromaticivorans</name>
    <dbReference type="NCBI Taxonomy" id="48935"/>
    <lineage>
        <taxon>Bacteria</taxon>
        <taxon>Pseudomonadati</taxon>
        <taxon>Pseudomonadota</taxon>
        <taxon>Alphaproteobacteria</taxon>
        <taxon>Sphingomonadales</taxon>
        <taxon>Sphingomonadaceae</taxon>
        <taxon>Novosphingobium</taxon>
    </lineage>
</organism>
<accession>O85869</accession>
<proteinExistence type="inferred from homology"/>
<geneLocation type="plasmid" evidence="4">
    <name>pNL1</name>
</geneLocation>